<feature type="transmembrane region" description="Helical" evidence="2">
    <location>
        <begin position="139"/>
        <end position="158"/>
    </location>
</feature>
<dbReference type="Proteomes" id="UP001166286">
    <property type="component" value="Unassembled WGS sequence"/>
</dbReference>
<feature type="compositionally biased region" description="Basic and acidic residues" evidence="1">
    <location>
        <begin position="34"/>
        <end position="43"/>
    </location>
</feature>
<sequence>MVSLWGSKNGDERSHGDDAENDGGDSGHQPRHSGGREPDERTRLLPPRNDGFLDPDDPAVSPYNLWSVRALRYLCVLFLVISFLWWVLLLVSIFVSPPMMHSRGSGFFDFSYTTLTLGNLLVAILFFSTPSKPMEWGSLVVAFFLLLDMIIIVAVARIRVEEGWVGIASVVWATLMALYNVLTDRVVAWGKKEEEERLTGRKETRRTLREWCAVLTASVIMVVMIIVVILLTATLILRSRDAGLAPPGKRYYVDGDKYQLHLACVGDATYNHQGQRNPTVLLEGGEDPVEDTFEDWVYDAYSNGTINRYCYYDRPGLGWSDNAPSPHSAGMTSDALSEALARAGEEPPWVVVSAGIGGIYSRIFSSRHREEVTGIMLVDAMHEDLLYQVAKPGRGFLLWARGIISPLGYDRLFGAIAKGRTPEDRVFGRSAYQGGKYIKAKLQENLVANSLTKNEVSQARHIQKPETPLVVVSSGINVRKDDEWKKKQKDLTKVTENLLSWDVVNAAPHEVWRTLEGRKVLEKRLGELVKG</sequence>
<keyword evidence="2" id="KW-0812">Transmembrane</keyword>
<comment type="caution">
    <text evidence="3">The sequence shown here is derived from an EMBL/GenBank/DDBJ whole genome shotgun (WGS) entry which is preliminary data.</text>
</comment>
<dbReference type="InterPro" id="IPR019431">
    <property type="entry name" value="DUF2417"/>
</dbReference>
<name>A0AA39V4M9_9LECA</name>
<evidence type="ECO:0008006" key="5">
    <source>
        <dbReference type="Google" id="ProtNLM"/>
    </source>
</evidence>
<dbReference type="Pfam" id="PF10329">
    <property type="entry name" value="DUF2417"/>
    <property type="match status" value="1"/>
</dbReference>
<evidence type="ECO:0000313" key="3">
    <source>
        <dbReference type="EMBL" id="KAK0516058.1"/>
    </source>
</evidence>
<keyword evidence="2" id="KW-0472">Membrane</keyword>
<feature type="transmembrane region" description="Helical" evidence="2">
    <location>
        <begin position="211"/>
        <end position="237"/>
    </location>
</feature>
<evidence type="ECO:0000256" key="1">
    <source>
        <dbReference type="SAM" id="MobiDB-lite"/>
    </source>
</evidence>
<feature type="compositionally biased region" description="Basic and acidic residues" evidence="1">
    <location>
        <begin position="9"/>
        <end position="18"/>
    </location>
</feature>
<feature type="transmembrane region" description="Helical" evidence="2">
    <location>
        <begin position="164"/>
        <end position="182"/>
    </location>
</feature>
<keyword evidence="2" id="KW-1133">Transmembrane helix</keyword>
<dbReference type="EMBL" id="JAFEKC020000003">
    <property type="protein sequence ID" value="KAK0516058.1"/>
    <property type="molecule type" value="Genomic_DNA"/>
</dbReference>
<proteinExistence type="predicted"/>
<dbReference type="AlphaFoldDB" id="A0AA39V4M9"/>
<evidence type="ECO:0000313" key="4">
    <source>
        <dbReference type="Proteomes" id="UP001166286"/>
    </source>
</evidence>
<dbReference type="Gene3D" id="3.40.50.1820">
    <property type="entry name" value="alpha/beta hydrolase"/>
    <property type="match status" value="1"/>
</dbReference>
<dbReference type="SUPFAM" id="SSF53474">
    <property type="entry name" value="alpha/beta-Hydrolases"/>
    <property type="match status" value="1"/>
</dbReference>
<reference evidence="3" key="1">
    <citation type="submission" date="2023-03" db="EMBL/GenBank/DDBJ databases">
        <title>Complete genome of Cladonia borealis.</title>
        <authorList>
            <person name="Park H."/>
        </authorList>
    </citation>
    <scope>NUCLEOTIDE SEQUENCE</scope>
    <source>
        <strain evidence="3">ANT050790</strain>
    </source>
</reference>
<keyword evidence="4" id="KW-1185">Reference proteome</keyword>
<organism evidence="3 4">
    <name type="scientific">Cladonia borealis</name>
    <dbReference type="NCBI Taxonomy" id="184061"/>
    <lineage>
        <taxon>Eukaryota</taxon>
        <taxon>Fungi</taxon>
        <taxon>Dikarya</taxon>
        <taxon>Ascomycota</taxon>
        <taxon>Pezizomycotina</taxon>
        <taxon>Lecanoromycetes</taxon>
        <taxon>OSLEUM clade</taxon>
        <taxon>Lecanoromycetidae</taxon>
        <taxon>Lecanorales</taxon>
        <taxon>Lecanorineae</taxon>
        <taxon>Cladoniaceae</taxon>
        <taxon>Cladonia</taxon>
    </lineage>
</organism>
<feature type="region of interest" description="Disordered" evidence="1">
    <location>
        <begin position="1"/>
        <end position="53"/>
    </location>
</feature>
<feature type="transmembrane region" description="Helical" evidence="2">
    <location>
        <begin position="107"/>
        <end position="127"/>
    </location>
</feature>
<dbReference type="InterPro" id="IPR029058">
    <property type="entry name" value="AB_hydrolase_fold"/>
</dbReference>
<evidence type="ECO:0000256" key="2">
    <source>
        <dbReference type="SAM" id="Phobius"/>
    </source>
</evidence>
<protein>
    <recommendedName>
        <fullName evidence="5">Mitochondrial integral membrane protein</fullName>
    </recommendedName>
</protein>
<accession>A0AA39V4M9</accession>
<gene>
    <name evidence="3" type="ORF">JMJ35_002092</name>
</gene>
<feature type="transmembrane region" description="Helical" evidence="2">
    <location>
        <begin position="73"/>
        <end position="95"/>
    </location>
</feature>